<proteinExistence type="predicted"/>
<dbReference type="PROSITE" id="PS50103">
    <property type="entry name" value="ZF_C3H1"/>
    <property type="match status" value="1"/>
</dbReference>
<evidence type="ECO:0000313" key="7">
    <source>
        <dbReference type="EMBL" id="KIK23555.1"/>
    </source>
</evidence>
<evidence type="ECO:0000313" key="8">
    <source>
        <dbReference type="Proteomes" id="UP000054018"/>
    </source>
</evidence>
<accession>A0A0C9YFD4</accession>
<dbReference type="EMBL" id="KN833725">
    <property type="protein sequence ID" value="KIK23555.1"/>
    <property type="molecule type" value="Genomic_DNA"/>
</dbReference>
<reference evidence="8" key="2">
    <citation type="submission" date="2015-01" db="EMBL/GenBank/DDBJ databases">
        <title>Evolutionary Origins and Diversification of the Mycorrhizal Mutualists.</title>
        <authorList>
            <consortium name="DOE Joint Genome Institute"/>
            <consortium name="Mycorrhizal Genomics Consortium"/>
            <person name="Kohler A."/>
            <person name="Kuo A."/>
            <person name="Nagy L.G."/>
            <person name="Floudas D."/>
            <person name="Copeland A."/>
            <person name="Barry K.W."/>
            <person name="Cichocki N."/>
            <person name="Veneault-Fourrey C."/>
            <person name="LaButti K."/>
            <person name="Lindquist E.A."/>
            <person name="Lipzen A."/>
            <person name="Lundell T."/>
            <person name="Morin E."/>
            <person name="Murat C."/>
            <person name="Riley R."/>
            <person name="Ohm R."/>
            <person name="Sun H."/>
            <person name="Tunlid A."/>
            <person name="Henrissat B."/>
            <person name="Grigoriev I.V."/>
            <person name="Hibbett D.S."/>
            <person name="Martin F."/>
        </authorList>
    </citation>
    <scope>NUCLEOTIDE SEQUENCE [LARGE SCALE GENOMIC DNA]</scope>
    <source>
        <strain evidence="8">441</strain>
    </source>
</reference>
<dbReference type="HOGENOM" id="CLU_2264788_0_0_1"/>
<feature type="domain" description="C3H1-type" evidence="6">
    <location>
        <begin position="3"/>
        <end position="30"/>
    </location>
</feature>
<evidence type="ECO:0000256" key="5">
    <source>
        <dbReference type="SAM" id="MobiDB-lite"/>
    </source>
</evidence>
<evidence type="ECO:0000256" key="3">
    <source>
        <dbReference type="ARBA" id="ARBA00022833"/>
    </source>
</evidence>
<reference evidence="7 8" key="1">
    <citation type="submission" date="2014-04" db="EMBL/GenBank/DDBJ databases">
        <authorList>
            <consortium name="DOE Joint Genome Institute"/>
            <person name="Kuo A."/>
            <person name="Kohler A."/>
            <person name="Costa M.D."/>
            <person name="Nagy L.G."/>
            <person name="Floudas D."/>
            <person name="Copeland A."/>
            <person name="Barry K.W."/>
            <person name="Cichocki N."/>
            <person name="Veneault-Fourrey C."/>
            <person name="LaButti K."/>
            <person name="Lindquist E.A."/>
            <person name="Lipzen A."/>
            <person name="Lundell T."/>
            <person name="Morin E."/>
            <person name="Murat C."/>
            <person name="Sun H."/>
            <person name="Tunlid A."/>
            <person name="Henrissat B."/>
            <person name="Grigoriev I.V."/>
            <person name="Hibbett D.S."/>
            <person name="Martin F."/>
            <person name="Nordberg H.P."/>
            <person name="Cantor M.N."/>
            <person name="Hua S.X."/>
        </authorList>
    </citation>
    <scope>NUCLEOTIDE SEQUENCE [LARGE SCALE GENOMIC DNA]</scope>
    <source>
        <strain evidence="7 8">441</strain>
    </source>
</reference>
<feature type="zinc finger region" description="C3H1-type" evidence="4">
    <location>
        <begin position="3"/>
        <end position="30"/>
    </location>
</feature>
<evidence type="ECO:0000256" key="2">
    <source>
        <dbReference type="ARBA" id="ARBA00022771"/>
    </source>
</evidence>
<dbReference type="OrthoDB" id="411372at2759"/>
<name>A0A0C9YFD4_9AGAM</name>
<keyword evidence="3 4" id="KW-0862">Zinc</keyword>
<keyword evidence="1 4" id="KW-0479">Metal-binding</keyword>
<dbReference type="InterPro" id="IPR000571">
    <property type="entry name" value="Znf_CCCH"/>
</dbReference>
<dbReference type="InterPro" id="IPR036855">
    <property type="entry name" value="Znf_CCCH_sf"/>
</dbReference>
<sequence>MMGGERTVCDAFVSGRCRDGDDCKFAHETELGMDPDGCLRLKCEAEVPAAREAVREANGRGLKHTEEGPTLNPRRDYSHRKRPQNYAQWETNGRNEPRGTEDG</sequence>
<dbReference type="AlphaFoldDB" id="A0A0C9YFD4"/>
<dbReference type="SMART" id="SM00356">
    <property type="entry name" value="ZnF_C3H1"/>
    <property type="match status" value="1"/>
</dbReference>
<organism evidence="7 8">
    <name type="scientific">Pisolithus microcarpus 441</name>
    <dbReference type="NCBI Taxonomy" id="765257"/>
    <lineage>
        <taxon>Eukaryota</taxon>
        <taxon>Fungi</taxon>
        <taxon>Dikarya</taxon>
        <taxon>Basidiomycota</taxon>
        <taxon>Agaricomycotina</taxon>
        <taxon>Agaricomycetes</taxon>
        <taxon>Agaricomycetidae</taxon>
        <taxon>Boletales</taxon>
        <taxon>Sclerodermatineae</taxon>
        <taxon>Pisolithaceae</taxon>
        <taxon>Pisolithus</taxon>
    </lineage>
</organism>
<protein>
    <recommendedName>
        <fullName evidence="6">C3H1-type domain-containing protein</fullName>
    </recommendedName>
</protein>
<dbReference type="Gene3D" id="4.10.1000.10">
    <property type="entry name" value="Zinc finger, CCCH-type"/>
    <property type="match status" value="1"/>
</dbReference>
<feature type="compositionally biased region" description="Basic and acidic residues" evidence="5">
    <location>
        <begin position="55"/>
        <end position="67"/>
    </location>
</feature>
<evidence type="ECO:0000256" key="4">
    <source>
        <dbReference type="PROSITE-ProRule" id="PRU00723"/>
    </source>
</evidence>
<dbReference type="STRING" id="765257.A0A0C9YFD4"/>
<dbReference type="Pfam" id="PF00642">
    <property type="entry name" value="zf-CCCH"/>
    <property type="match status" value="1"/>
</dbReference>
<dbReference type="GO" id="GO:0008270">
    <property type="term" value="F:zinc ion binding"/>
    <property type="evidence" value="ECO:0007669"/>
    <property type="project" value="UniProtKB-KW"/>
</dbReference>
<evidence type="ECO:0000256" key="1">
    <source>
        <dbReference type="ARBA" id="ARBA00022723"/>
    </source>
</evidence>
<keyword evidence="2 4" id="KW-0863">Zinc-finger</keyword>
<keyword evidence="8" id="KW-1185">Reference proteome</keyword>
<evidence type="ECO:0000259" key="6">
    <source>
        <dbReference type="PROSITE" id="PS50103"/>
    </source>
</evidence>
<gene>
    <name evidence="7" type="ORF">PISMIDRAFT_456762</name>
</gene>
<feature type="compositionally biased region" description="Basic and acidic residues" evidence="5">
    <location>
        <begin position="93"/>
        <end position="103"/>
    </location>
</feature>
<feature type="region of interest" description="Disordered" evidence="5">
    <location>
        <begin position="55"/>
        <end position="103"/>
    </location>
</feature>
<dbReference type="Proteomes" id="UP000054018">
    <property type="component" value="Unassembled WGS sequence"/>
</dbReference>
<dbReference type="SUPFAM" id="SSF90229">
    <property type="entry name" value="CCCH zinc finger"/>
    <property type="match status" value="1"/>
</dbReference>